<dbReference type="SUPFAM" id="SSF52058">
    <property type="entry name" value="L domain-like"/>
    <property type="match status" value="1"/>
</dbReference>
<proteinExistence type="predicted"/>
<gene>
    <name evidence="5" type="ORF">GpartN1_g5406.t1</name>
</gene>
<dbReference type="Gene3D" id="2.30.30.190">
    <property type="entry name" value="CAP Gly-rich-like domain"/>
    <property type="match status" value="1"/>
</dbReference>
<dbReference type="Gene3D" id="3.10.20.90">
    <property type="entry name" value="Phosphatidylinositol 3-kinase Catalytic Subunit, Chain A, domain 1"/>
    <property type="match status" value="1"/>
</dbReference>
<keyword evidence="3" id="KW-0143">Chaperone</keyword>
<evidence type="ECO:0000256" key="2">
    <source>
        <dbReference type="ARBA" id="ARBA00022737"/>
    </source>
</evidence>
<dbReference type="SMART" id="SM01052">
    <property type="entry name" value="CAP_GLY"/>
    <property type="match status" value="1"/>
</dbReference>
<dbReference type="PANTHER" id="PTHR45617">
    <property type="entry name" value="LEUCINE RICH REPEAT FAMILY PROTEIN"/>
    <property type="match status" value="1"/>
</dbReference>
<name>A0A9C7USN2_9RHOD</name>
<dbReference type="OrthoDB" id="3279at2759"/>
<dbReference type="SUPFAM" id="SSF74924">
    <property type="entry name" value="Cap-Gly domain"/>
    <property type="match status" value="1"/>
</dbReference>
<protein>
    <recommendedName>
        <fullName evidence="4">CAP-Gly domain-containing protein</fullName>
    </recommendedName>
</protein>
<evidence type="ECO:0000256" key="3">
    <source>
        <dbReference type="ARBA" id="ARBA00023186"/>
    </source>
</evidence>
<feature type="domain" description="CAP-Gly" evidence="4">
    <location>
        <begin position="42"/>
        <end position="85"/>
    </location>
</feature>
<keyword evidence="6" id="KW-1185">Reference proteome</keyword>
<dbReference type="Proteomes" id="UP001061958">
    <property type="component" value="Unassembled WGS sequence"/>
</dbReference>
<evidence type="ECO:0000313" key="5">
    <source>
        <dbReference type="EMBL" id="GJQ13615.1"/>
    </source>
</evidence>
<dbReference type="InterPro" id="IPR000938">
    <property type="entry name" value="CAP-Gly_domain"/>
</dbReference>
<accession>A0A9C7USN2</accession>
<comment type="caution">
    <text evidence="5">The sequence shown here is derived from an EMBL/GenBank/DDBJ whole genome shotgun (WGS) entry which is preliminary data.</text>
</comment>
<dbReference type="PROSITE" id="PS51450">
    <property type="entry name" value="LRR"/>
    <property type="match status" value="1"/>
</dbReference>
<dbReference type="SUPFAM" id="SSF54236">
    <property type="entry name" value="Ubiquitin-like"/>
    <property type="match status" value="1"/>
</dbReference>
<dbReference type="Pfam" id="PF01302">
    <property type="entry name" value="CAP_GLY"/>
    <property type="match status" value="1"/>
</dbReference>
<dbReference type="InterPro" id="IPR029071">
    <property type="entry name" value="Ubiquitin-like_domsf"/>
</dbReference>
<dbReference type="InterPro" id="IPR036859">
    <property type="entry name" value="CAP-Gly_dom_sf"/>
</dbReference>
<reference evidence="5" key="2">
    <citation type="submission" date="2022-01" db="EMBL/GenBank/DDBJ databases">
        <authorList>
            <person name="Hirooka S."/>
            <person name="Miyagishima S.Y."/>
        </authorList>
    </citation>
    <scope>NUCLEOTIDE SEQUENCE</scope>
    <source>
        <strain evidence="5">NBRC 102759</strain>
    </source>
</reference>
<evidence type="ECO:0000256" key="1">
    <source>
        <dbReference type="ARBA" id="ARBA00022614"/>
    </source>
</evidence>
<keyword evidence="1" id="KW-0433">Leucine-rich repeat</keyword>
<dbReference type="PROSITE" id="PS50245">
    <property type="entry name" value="CAP_GLY_2"/>
    <property type="match status" value="1"/>
</dbReference>
<dbReference type="EMBL" id="BQMJ01000045">
    <property type="protein sequence ID" value="GJQ13615.1"/>
    <property type="molecule type" value="Genomic_DNA"/>
</dbReference>
<dbReference type="Gene3D" id="3.80.10.10">
    <property type="entry name" value="Ribonuclease Inhibitor"/>
    <property type="match status" value="2"/>
</dbReference>
<dbReference type="InterPro" id="IPR001611">
    <property type="entry name" value="Leu-rich_rpt"/>
</dbReference>
<dbReference type="PROSITE" id="PS00845">
    <property type="entry name" value="CAP_GLY_1"/>
    <property type="match status" value="1"/>
</dbReference>
<dbReference type="AlphaFoldDB" id="A0A9C7USN2"/>
<sequence>MDRESNLKVDREVDRNYAIQVGDRIEIAKERGFIRYIGVLCSSNEDNSVLWVGIEWDNPTRGKHDGTYKDKKYFHCKRNKGSFIKLIDLEKSPRHSFVDALLDKYCFDNLEEISQSSNMFLGNKMVEFVGFDKAADQFRNISSLKHIAVPNYAIFKAGDDLDLKRDVLASVEVLDLSSNLVSDFSEILKIISLASSLRELILSNNRFEHIETTLTISSNRIRLLVMNGCFYDFETLFNSLLYFPHIEELHISQNICKYDFVRLASACPKLKTLFLDTCGISTWEELTPFGTLSSLKKLSLAGNDISSISVTTDEHCNNGKCCFEQLEFINLSGNKLRGFKVINELTKLPALKSLRIDDLLTEDGHLIPRFQFIGRLKHLLYLNGSFISDSERRDSEMTYIKHICEEIMHHSVEMSERIFPRLEELRNVCADYFFEKLQEFKVVSKKQIVITLVHEWNSNENREWTRKLPCSIPVKKLKQLAVKQFHLRQLDQIVLYFQRKSSLDDSITKFYLDDDSRSLSYYGIEDGTIIFINEVSNLNLSS</sequence>
<evidence type="ECO:0000313" key="6">
    <source>
        <dbReference type="Proteomes" id="UP001061958"/>
    </source>
</evidence>
<evidence type="ECO:0000259" key="4">
    <source>
        <dbReference type="PROSITE" id="PS50245"/>
    </source>
</evidence>
<keyword evidence="2" id="KW-0677">Repeat</keyword>
<reference evidence="5" key="1">
    <citation type="journal article" date="2022" name="Proc. Natl. Acad. Sci. U.S.A.">
        <title>Life cycle and functional genomics of the unicellular red alga Galdieria for elucidating algal and plant evolution and industrial use.</title>
        <authorList>
            <person name="Hirooka S."/>
            <person name="Itabashi T."/>
            <person name="Ichinose T.M."/>
            <person name="Onuma R."/>
            <person name="Fujiwara T."/>
            <person name="Yamashita S."/>
            <person name="Jong L.W."/>
            <person name="Tomita R."/>
            <person name="Iwane A.H."/>
            <person name="Miyagishima S.Y."/>
        </authorList>
    </citation>
    <scope>NUCLEOTIDE SEQUENCE</scope>
    <source>
        <strain evidence="5">NBRC 102759</strain>
    </source>
</reference>
<organism evidence="5 6">
    <name type="scientific">Galdieria partita</name>
    <dbReference type="NCBI Taxonomy" id="83374"/>
    <lineage>
        <taxon>Eukaryota</taxon>
        <taxon>Rhodophyta</taxon>
        <taxon>Bangiophyceae</taxon>
        <taxon>Galdieriales</taxon>
        <taxon>Galdieriaceae</taxon>
        <taxon>Galdieria</taxon>
    </lineage>
</organism>
<dbReference type="InterPro" id="IPR032675">
    <property type="entry name" value="LRR_dom_sf"/>
</dbReference>